<keyword evidence="2" id="KW-1185">Reference proteome</keyword>
<dbReference type="EMBL" id="JARK01001497">
    <property type="protein sequence ID" value="EYB95335.1"/>
    <property type="molecule type" value="Genomic_DNA"/>
</dbReference>
<protein>
    <submittedName>
        <fullName evidence="1">Uncharacterized protein</fullName>
    </submittedName>
</protein>
<accession>A0A016SXX3</accession>
<evidence type="ECO:0000313" key="2">
    <source>
        <dbReference type="Proteomes" id="UP000024635"/>
    </source>
</evidence>
<proteinExistence type="predicted"/>
<sequence length="68" mass="7683">MYNFDQPGQRHSQQLMSGWGTEEVRLCVIFVSSCASSFVTSYYEVSMILEWLHGSTRPISAGEFAAEE</sequence>
<dbReference type="AlphaFoldDB" id="A0A016SXX3"/>
<reference evidence="2" key="1">
    <citation type="journal article" date="2015" name="Nat. Genet.">
        <title>The genome and transcriptome of the zoonotic hookworm Ancylostoma ceylanicum identify infection-specific gene families.</title>
        <authorList>
            <person name="Schwarz E.M."/>
            <person name="Hu Y."/>
            <person name="Antoshechkin I."/>
            <person name="Miller M.M."/>
            <person name="Sternberg P.W."/>
            <person name="Aroian R.V."/>
        </authorList>
    </citation>
    <scope>NUCLEOTIDE SEQUENCE</scope>
    <source>
        <strain evidence="2">HY135</strain>
    </source>
</reference>
<comment type="caution">
    <text evidence="1">The sequence shown here is derived from an EMBL/GenBank/DDBJ whole genome shotgun (WGS) entry which is preliminary data.</text>
</comment>
<name>A0A016SXX3_9BILA</name>
<organism evidence="1 2">
    <name type="scientific">Ancylostoma ceylanicum</name>
    <dbReference type="NCBI Taxonomy" id="53326"/>
    <lineage>
        <taxon>Eukaryota</taxon>
        <taxon>Metazoa</taxon>
        <taxon>Ecdysozoa</taxon>
        <taxon>Nematoda</taxon>
        <taxon>Chromadorea</taxon>
        <taxon>Rhabditida</taxon>
        <taxon>Rhabditina</taxon>
        <taxon>Rhabditomorpha</taxon>
        <taxon>Strongyloidea</taxon>
        <taxon>Ancylostomatidae</taxon>
        <taxon>Ancylostomatinae</taxon>
        <taxon>Ancylostoma</taxon>
    </lineage>
</organism>
<dbReference type="Proteomes" id="UP000024635">
    <property type="component" value="Unassembled WGS sequence"/>
</dbReference>
<evidence type="ECO:0000313" key="1">
    <source>
        <dbReference type="EMBL" id="EYB95335.1"/>
    </source>
</evidence>
<gene>
    <name evidence="1" type="primary">Acey_s0161.g3374</name>
    <name evidence="1" type="ORF">Y032_0161g3374</name>
</gene>